<gene>
    <name evidence="3" type="ORF">BS50DRAFT_558582</name>
</gene>
<dbReference type="EMBL" id="KZ678139">
    <property type="protein sequence ID" value="PSN64172.1"/>
    <property type="molecule type" value="Genomic_DNA"/>
</dbReference>
<evidence type="ECO:0000313" key="4">
    <source>
        <dbReference type="Proteomes" id="UP000240883"/>
    </source>
</evidence>
<accession>A0A2T2NFG3</accession>
<feature type="transmembrane region" description="Helical" evidence="2">
    <location>
        <begin position="157"/>
        <end position="180"/>
    </location>
</feature>
<feature type="region of interest" description="Disordered" evidence="1">
    <location>
        <begin position="390"/>
        <end position="413"/>
    </location>
</feature>
<keyword evidence="2" id="KW-1133">Transmembrane helix</keyword>
<feature type="transmembrane region" description="Helical" evidence="2">
    <location>
        <begin position="283"/>
        <end position="302"/>
    </location>
</feature>
<dbReference type="AlphaFoldDB" id="A0A2T2NFG3"/>
<keyword evidence="4" id="KW-1185">Reference proteome</keyword>
<dbReference type="OrthoDB" id="1937642at2759"/>
<feature type="transmembrane region" description="Helical" evidence="2">
    <location>
        <begin position="59"/>
        <end position="79"/>
    </location>
</feature>
<protein>
    <submittedName>
        <fullName evidence="3">Uncharacterized protein</fullName>
    </submittedName>
</protein>
<feature type="transmembrane region" description="Helical" evidence="2">
    <location>
        <begin position="260"/>
        <end position="277"/>
    </location>
</feature>
<evidence type="ECO:0000256" key="2">
    <source>
        <dbReference type="SAM" id="Phobius"/>
    </source>
</evidence>
<dbReference type="STRING" id="1448308.A0A2T2NFG3"/>
<keyword evidence="2" id="KW-0472">Membrane</keyword>
<organism evidence="3 4">
    <name type="scientific">Corynespora cassiicola Philippines</name>
    <dbReference type="NCBI Taxonomy" id="1448308"/>
    <lineage>
        <taxon>Eukaryota</taxon>
        <taxon>Fungi</taxon>
        <taxon>Dikarya</taxon>
        <taxon>Ascomycota</taxon>
        <taxon>Pezizomycotina</taxon>
        <taxon>Dothideomycetes</taxon>
        <taxon>Pleosporomycetidae</taxon>
        <taxon>Pleosporales</taxon>
        <taxon>Corynesporascaceae</taxon>
        <taxon>Corynespora</taxon>
    </lineage>
</organism>
<reference evidence="3 4" key="1">
    <citation type="journal article" date="2018" name="Front. Microbiol.">
        <title>Genome-Wide Analysis of Corynespora cassiicola Leaf Fall Disease Putative Effectors.</title>
        <authorList>
            <person name="Lopez D."/>
            <person name="Ribeiro S."/>
            <person name="Label P."/>
            <person name="Fumanal B."/>
            <person name="Venisse J.S."/>
            <person name="Kohler A."/>
            <person name="de Oliveira R.R."/>
            <person name="Labutti K."/>
            <person name="Lipzen A."/>
            <person name="Lail K."/>
            <person name="Bauer D."/>
            <person name="Ohm R.A."/>
            <person name="Barry K.W."/>
            <person name="Spatafora J."/>
            <person name="Grigoriev I.V."/>
            <person name="Martin F.M."/>
            <person name="Pujade-Renaud V."/>
        </authorList>
    </citation>
    <scope>NUCLEOTIDE SEQUENCE [LARGE SCALE GENOMIC DNA]</scope>
    <source>
        <strain evidence="3 4">Philippines</strain>
    </source>
</reference>
<proteinExistence type="predicted"/>
<evidence type="ECO:0000313" key="3">
    <source>
        <dbReference type="EMBL" id="PSN64172.1"/>
    </source>
</evidence>
<feature type="compositionally biased region" description="Polar residues" evidence="1">
    <location>
        <begin position="396"/>
        <end position="413"/>
    </location>
</feature>
<name>A0A2T2NFG3_CORCC</name>
<sequence>MAENLGNITSSTASSLRSQWANPGDILSLLLLIGGDVVQRAIAQLIGCRVSLPQTRLKLSIAPVAFSFGWVAYGFSNLLSAMGDKRLMPSSEFSSVVVNCSNGFARETQSWVLSRLLRDHETRLPIDPRPVEGDGRAESLRIDVFTLQPVAKPSNDFVWWFGWFVIAAQIGIAISAWVAYGDWGAFAVSICGNLLVAITCSLPQWTQEKWAGRKLNKSNVTCLTRGNGSLHIMVFIGTRGSWDMESLARGASTPRPETRWVSLGLAFLWIGLLISVSGLKENAWFLVAIGGIGMLQNAFAAGTSRRPNASGFHFTPFPRAPTIIGKREKYVDDEDANVDLDNDLKELSDLNAWALNRKRKRLAEPVSEIDMPRWLDSMSKHDGIPEWLEPVGSGKVNASSKSTKTQPFDSTKNPQSGVIYATGVNGALMELEKWVPTAGLAMVQLFFPSSLSYNDQSIRDNIHKKFWKRAYCTKDIRKRAEEERREEVRNIELEDDDRREAEHI</sequence>
<dbReference type="Proteomes" id="UP000240883">
    <property type="component" value="Unassembled WGS sequence"/>
</dbReference>
<keyword evidence="2" id="KW-0812">Transmembrane</keyword>
<feature type="non-terminal residue" evidence="3">
    <location>
        <position position="504"/>
    </location>
</feature>
<feature type="transmembrane region" description="Helical" evidence="2">
    <location>
        <begin position="186"/>
        <end position="205"/>
    </location>
</feature>
<evidence type="ECO:0000256" key="1">
    <source>
        <dbReference type="SAM" id="MobiDB-lite"/>
    </source>
</evidence>
<feature type="region of interest" description="Disordered" evidence="1">
    <location>
        <begin position="482"/>
        <end position="504"/>
    </location>
</feature>